<reference evidence="4" key="1">
    <citation type="submission" date="2020-05" db="EMBL/GenBank/DDBJ databases">
        <authorList>
            <person name="Chiriac C."/>
            <person name="Salcher M."/>
            <person name="Ghai R."/>
            <person name="Kavagutti S V."/>
        </authorList>
    </citation>
    <scope>NUCLEOTIDE SEQUENCE</scope>
</reference>
<evidence type="ECO:0000256" key="2">
    <source>
        <dbReference type="ARBA" id="ARBA00022803"/>
    </source>
</evidence>
<keyword evidence="3" id="KW-0812">Transmembrane</keyword>
<dbReference type="EMBL" id="CAEZVE010000008">
    <property type="protein sequence ID" value="CAB4614884.1"/>
    <property type="molecule type" value="Genomic_DNA"/>
</dbReference>
<accession>A0A6J6HUU5</accession>
<gene>
    <name evidence="4" type="ORF">UFOPK1931_00105</name>
</gene>
<keyword evidence="3" id="KW-1133">Transmembrane helix</keyword>
<evidence type="ECO:0000256" key="3">
    <source>
        <dbReference type="SAM" id="Phobius"/>
    </source>
</evidence>
<evidence type="ECO:0000256" key="1">
    <source>
        <dbReference type="ARBA" id="ARBA00022737"/>
    </source>
</evidence>
<dbReference type="InterPro" id="IPR011990">
    <property type="entry name" value="TPR-like_helical_dom_sf"/>
</dbReference>
<dbReference type="InterPro" id="IPR019734">
    <property type="entry name" value="TPR_rpt"/>
</dbReference>
<sequence>MTSAKFGALVMSALVLMYLVLVADRSFALVGSGEPIGIAIGSLMLFLPAVAFWGIFMELRFGLRIEKLGEQLKKENAWPQFPFELRPSGRPTKESAQEVFEQFREGVEADQTNWKAWFALGLAYDAAGDRARARKAMRQAISLANSPKAL</sequence>
<feature type="transmembrane region" description="Helical" evidence="3">
    <location>
        <begin position="38"/>
        <end position="57"/>
    </location>
</feature>
<proteinExistence type="predicted"/>
<name>A0A6J6HUU5_9ZZZZ</name>
<dbReference type="InterPro" id="IPR013105">
    <property type="entry name" value="TPR_2"/>
</dbReference>
<keyword evidence="3" id="KW-0472">Membrane</keyword>
<dbReference type="AlphaFoldDB" id="A0A6J6HUU5"/>
<dbReference type="SUPFAM" id="SSF48452">
    <property type="entry name" value="TPR-like"/>
    <property type="match status" value="1"/>
</dbReference>
<keyword evidence="1" id="KW-0677">Repeat</keyword>
<dbReference type="Pfam" id="PF07719">
    <property type="entry name" value="TPR_2"/>
    <property type="match status" value="1"/>
</dbReference>
<dbReference type="Gene3D" id="1.25.40.10">
    <property type="entry name" value="Tetratricopeptide repeat domain"/>
    <property type="match status" value="1"/>
</dbReference>
<organism evidence="4">
    <name type="scientific">freshwater metagenome</name>
    <dbReference type="NCBI Taxonomy" id="449393"/>
    <lineage>
        <taxon>unclassified sequences</taxon>
        <taxon>metagenomes</taxon>
        <taxon>ecological metagenomes</taxon>
    </lineage>
</organism>
<protein>
    <submittedName>
        <fullName evidence="4">Unannotated protein</fullName>
    </submittedName>
</protein>
<evidence type="ECO:0000313" key="4">
    <source>
        <dbReference type="EMBL" id="CAB4614884.1"/>
    </source>
</evidence>
<dbReference type="PROSITE" id="PS50005">
    <property type="entry name" value="TPR"/>
    <property type="match status" value="1"/>
</dbReference>
<keyword evidence="2" id="KW-0802">TPR repeat</keyword>